<proteinExistence type="predicted"/>
<dbReference type="Pfam" id="PF26047">
    <property type="entry name" value="DUF8015"/>
    <property type="match status" value="1"/>
</dbReference>
<accession>A0A1H3I9P5</accession>
<protein>
    <submittedName>
        <fullName evidence="2">Uncharacterized protein</fullName>
    </submittedName>
</protein>
<keyword evidence="1" id="KW-1133">Transmembrane helix</keyword>
<dbReference type="EMBL" id="FNPB01000009">
    <property type="protein sequence ID" value="SDY24185.1"/>
    <property type="molecule type" value="Genomic_DNA"/>
</dbReference>
<keyword evidence="1" id="KW-0472">Membrane</keyword>
<keyword evidence="3" id="KW-1185">Reference proteome</keyword>
<evidence type="ECO:0000313" key="2">
    <source>
        <dbReference type="EMBL" id="SDY24185.1"/>
    </source>
</evidence>
<dbReference type="InterPro" id="IPR058328">
    <property type="entry name" value="DUF8015"/>
</dbReference>
<dbReference type="Proteomes" id="UP000199170">
    <property type="component" value="Unassembled WGS sequence"/>
</dbReference>
<evidence type="ECO:0000313" key="3">
    <source>
        <dbReference type="Proteomes" id="UP000199170"/>
    </source>
</evidence>
<name>A0A1H3I9P5_9EURY</name>
<keyword evidence="1" id="KW-0812">Transmembrane</keyword>
<sequence>MIDYYDLVLLAIAAVMIAGAAMSLHPLVALHQGLAAGSLVATLFLYDVLFRNPPTEPTTSTTAASAAVGVSWLLTLILSL</sequence>
<feature type="transmembrane region" description="Helical" evidence="1">
    <location>
        <begin position="7"/>
        <end position="24"/>
    </location>
</feature>
<reference evidence="3" key="1">
    <citation type="submission" date="2016-10" db="EMBL/GenBank/DDBJ databases">
        <authorList>
            <person name="Varghese N."/>
            <person name="Submissions S."/>
        </authorList>
    </citation>
    <scope>NUCLEOTIDE SEQUENCE [LARGE SCALE GENOMIC DNA]</scope>
    <source>
        <strain evidence="3">CGMCC 1.10118</strain>
    </source>
</reference>
<evidence type="ECO:0000256" key="1">
    <source>
        <dbReference type="SAM" id="Phobius"/>
    </source>
</evidence>
<dbReference type="STRING" id="660517.SAMN04487946_10967"/>
<dbReference type="AlphaFoldDB" id="A0A1H3I9P5"/>
<feature type="transmembrane region" description="Helical" evidence="1">
    <location>
        <begin position="61"/>
        <end position="79"/>
    </location>
</feature>
<organism evidence="2 3">
    <name type="scientific">Halobellus clavatus</name>
    <dbReference type="NCBI Taxonomy" id="660517"/>
    <lineage>
        <taxon>Archaea</taxon>
        <taxon>Methanobacteriati</taxon>
        <taxon>Methanobacteriota</taxon>
        <taxon>Stenosarchaea group</taxon>
        <taxon>Halobacteria</taxon>
        <taxon>Halobacteriales</taxon>
        <taxon>Haloferacaceae</taxon>
        <taxon>Halobellus</taxon>
    </lineage>
</organism>
<gene>
    <name evidence="2" type="ORF">SAMN04487946_10967</name>
</gene>